<feature type="transmembrane region" description="Helical" evidence="2">
    <location>
        <begin position="12"/>
        <end position="28"/>
    </location>
</feature>
<accession>A0A3E2DMJ8</accession>
<protein>
    <submittedName>
        <fullName evidence="3">Uncharacterized protein</fullName>
    </submittedName>
</protein>
<reference evidence="3 4" key="1">
    <citation type="submission" date="2017-07" db="EMBL/GenBank/DDBJ databases">
        <authorList>
            <person name="Sun Z.S."/>
            <person name="Albrecht U."/>
            <person name="Echele G."/>
            <person name="Lee C.C."/>
        </authorList>
    </citation>
    <scope>NUCLEOTIDE SEQUENCE [LARGE SCALE GENOMIC DNA]</scope>
    <source>
        <strain evidence="3 4">P16-029</strain>
    </source>
</reference>
<feature type="region of interest" description="Disordered" evidence="1">
    <location>
        <begin position="47"/>
        <end position="67"/>
    </location>
</feature>
<keyword evidence="2" id="KW-1133">Transmembrane helix</keyword>
<evidence type="ECO:0000313" key="3">
    <source>
        <dbReference type="EMBL" id="RFT46538.1"/>
    </source>
</evidence>
<organism evidence="3 4">
    <name type="scientific">Cutibacterium avidum</name>
    <dbReference type="NCBI Taxonomy" id="33010"/>
    <lineage>
        <taxon>Bacteria</taxon>
        <taxon>Bacillati</taxon>
        <taxon>Actinomycetota</taxon>
        <taxon>Actinomycetes</taxon>
        <taxon>Propionibacteriales</taxon>
        <taxon>Propionibacteriaceae</taxon>
        <taxon>Cutibacterium</taxon>
    </lineage>
</organism>
<keyword evidence="2" id="KW-0812">Transmembrane</keyword>
<keyword evidence="2" id="KW-0472">Membrane</keyword>
<evidence type="ECO:0000256" key="2">
    <source>
        <dbReference type="SAM" id="Phobius"/>
    </source>
</evidence>
<dbReference type="Proteomes" id="UP000259211">
    <property type="component" value="Unassembled WGS sequence"/>
</dbReference>
<evidence type="ECO:0000313" key="4">
    <source>
        <dbReference type="Proteomes" id="UP000259211"/>
    </source>
</evidence>
<sequence>MIALIVAADGRALVLVMAMVAVIVGAKLRDDADKSADWCTHCDGATDSKPGSCPHCHGTGIEPEARS</sequence>
<dbReference type="RefSeq" id="WP_117188680.1">
    <property type="nucleotide sequence ID" value="NZ_NOWI01000002.1"/>
</dbReference>
<gene>
    <name evidence="3" type="ORF">CHT91_03075</name>
</gene>
<dbReference type="EMBL" id="NOWI01000002">
    <property type="protein sequence ID" value="RFT46538.1"/>
    <property type="molecule type" value="Genomic_DNA"/>
</dbReference>
<name>A0A3E2DMJ8_9ACTN</name>
<evidence type="ECO:0000256" key="1">
    <source>
        <dbReference type="SAM" id="MobiDB-lite"/>
    </source>
</evidence>
<comment type="caution">
    <text evidence="3">The sequence shown here is derived from an EMBL/GenBank/DDBJ whole genome shotgun (WGS) entry which is preliminary data.</text>
</comment>
<dbReference type="AlphaFoldDB" id="A0A3E2DMJ8"/>
<proteinExistence type="predicted"/>